<evidence type="ECO:0000313" key="6">
    <source>
        <dbReference type="Proteomes" id="UP000002038"/>
    </source>
</evidence>
<keyword evidence="1 2" id="KW-0694">RNA-binding</keyword>
<dbReference type="Gene3D" id="3.30.70.330">
    <property type="match status" value="1"/>
</dbReference>
<feature type="compositionally biased region" description="Low complexity" evidence="3">
    <location>
        <begin position="416"/>
        <end position="426"/>
    </location>
</feature>
<evidence type="ECO:0000256" key="3">
    <source>
        <dbReference type="SAM" id="MobiDB-lite"/>
    </source>
</evidence>
<feature type="region of interest" description="Disordered" evidence="3">
    <location>
        <begin position="1"/>
        <end position="119"/>
    </location>
</feature>
<feature type="compositionally biased region" description="Polar residues" evidence="3">
    <location>
        <begin position="393"/>
        <end position="407"/>
    </location>
</feature>
<dbReference type="PROSITE" id="PS50102">
    <property type="entry name" value="RRM"/>
    <property type="match status" value="1"/>
</dbReference>
<name>A0A179U7M5_BLAGS</name>
<proteinExistence type="predicted"/>
<dbReference type="KEGG" id="bgh:BDBG_00488"/>
<feature type="compositionally biased region" description="Polar residues" evidence="3">
    <location>
        <begin position="325"/>
        <end position="342"/>
    </location>
</feature>
<protein>
    <recommendedName>
        <fullName evidence="4">RRM domain-containing protein</fullName>
    </recommendedName>
</protein>
<feature type="compositionally biased region" description="Polar residues" evidence="3">
    <location>
        <begin position="869"/>
        <end position="891"/>
    </location>
</feature>
<accession>A0A179U7M5</accession>
<feature type="region of interest" description="Disordered" evidence="3">
    <location>
        <begin position="755"/>
        <end position="893"/>
    </location>
</feature>
<organism evidence="5 6">
    <name type="scientific">Blastomyces gilchristii (strain SLH14081)</name>
    <name type="common">Blastomyces dermatitidis</name>
    <dbReference type="NCBI Taxonomy" id="559298"/>
    <lineage>
        <taxon>Eukaryota</taxon>
        <taxon>Fungi</taxon>
        <taxon>Dikarya</taxon>
        <taxon>Ascomycota</taxon>
        <taxon>Pezizomycotina</taxon>
        <taxon>Eurotiomycetes</taxon>
        <taxon>Eurotiomycetidae</taxon>
        <taxon>Onygenales</taxon>
        <taxon>Ajellomycetaceae</taxon>
        <taxon>Blastomyces</taxon>
    </lineage>
</organism>
<dbReference type="GO" id="GO:0003723">
    <property type="term" value="F:RNA binding"/>
    <property type="evidence" value="ECO:0007669"/>
    <property type="project" value="UniProtKB-UniRule"/>
</dbReference>
<feature type="compositionally biased region" description="Polar residues" evidence="3">
    <location>
        <begin position="755"/>
        <end position="769"/>
    </location>
</feature>
<keyword evidence="6" id="KW-1185">Reference proteome</keyword>
<evidence type="ECO:0000256" key="2">
    <source>
        <dbReference type="PROSITE-ProRule" id="PRU00176"/>
    </source>
</evidence>
<feature type="compositionally biased region" description="Basic and acidic residues" evidence="3">
    <location>
        <begin position="1"/>
        <end position="11"/>
    </location>
</feature>
<feature type="region of interest" description="Disordered" evidence="3">
    <location>
        <begin position="542"/>
        <end position="624"/>
    </location>
</feature>
<feature type="region of interest" description="Disordered" evidence="3">
    <location>
        <begin position="234"/>
        <end position="254"/>
    </location>
</feature>
<feature type="compositionally biased region" description="Polar residues" evidence="3">
    <location>
        <begin position="608"/>
        <end position="624"/>
    </location>
</feature>
<dbReference type="RefSeq" id="XP_002629242.2">
    <property type="nucleotide sequence ID" value="XM_002629196.2"/>
</dbReference>
<feature type="compositionally biased region" description="Polar residues" evidence="3">
    <location>
        <begin position="561"/>
        <end position="600"/>
    </location>
</feature>
<dbReference type="PANTHER" id="PTHR48027">
    <property type="entry name" value="HETEROGENEOUS NUCLEAR RIBONUCLEOPROTEIN 87F-RELATED"/>
    <property type="match status" value="1"/>
</dbReference>
<evidence type="ECO:0000259" key="4">
    <source>
        <dbReference type="PROSITE" id="PS50102"/>
    </source>
</evidence>
<feature type="compositionally biased region" description="Basic and acidic residues" evidence="3">
    <location>
        <begin position="240"/>
        <end position="254"/>
    </location>
</feature>
<dbReference type="VEuPathDB" id="FungiDB:BDBG_00488"/>
<feature type="region of interest" description="Disordered" evidence="3">
    <location>
        <begin position="906"/>
        <end position="1035"/>
    </location>
</feature>
<feature type="compositionally biased region" description="Basic and acidic residues" evidence="3">
    <location>
        <begin position="315"/>
        <end position="324"/>
    </location>
</feature>
<feature type="domain" description="RRM" evidence="4">
    <location>
        <begin position="624"/>
        <end position="702"/>
    </location>
</feature>
<dbReference type="STRING" id="559298.A0A179U7M5"/>
<dbReference type="Pfam" id="PF00076">
    <property type="entry name" value="RRM_1"/>
    <property type="match status" value="1"/>
</dbReference>
<feature type="compositionally biased region" description="Polar residues" evidence="3">
    <location>
        <begin position="542"/>
        <end position="554"/>
    </location>
</feature>
<sequence>MLKPFRIRDLLDPTVDEELEQPDRSPQDGQDNPEPFLRSPFDAELMPAYKRLGNDEDGKFRPYLTHDMQSIPSMGTDGKTAKRRSDILVPPKLRSDYSDPSSGGRRNNLTHLLASAPPTTDRHGIVRISAEEYDETIAANPLAKLTYMDEDDGDTITVGSALELADRLSEPTSSAFLYSPAVPSNDREHEWPMHIFDINRSKSVLEIWRSFESRTSMGNRRLNTSVSTYHEATAPEVADDNSKAHTEPEPVFEKSNDDLRDHWLQPHKPPPFPQSTWHQNENASIGLVSSVDGGQPSELCASRNIEPVQQTSFESQHDHAKDITSDTQISIPSASMPGSNPWTSLGAWPLRLESNGLTQREPESRESPIEENLPLLASFEAELSRIMQDKLVDSSSRVTQEQLTAETSSPQPPASQPESDPSSQPSRKPAEVLGQTMQALLGGIRHLTSELRSKLPEVERRLSNAHRHIPSTVETTLFNTITAIGSHVRSLANAMQAAATSSRAAADSSREADILATNQIVNSLHTLAGDIGEMGRTLFATFDTTPTNMGSHQAQPDGELSQGNVDTHDQSNPQQCTSQPNVSVDNTAPSDSLPEVSTSRVIPESERQTASPQETPSADSNHNTTLFIGNLHTAVTEQDVETAFANKGFLGKANLPHDTATGKHAGFGYVDFPCSFAASGALQALTGNLLHGQIINLEFSHGIDTTDDSTVQQSPRQAVEVSPHPLTETNTRLRIPRHLPDIPRSRRMSSYNLTQTPAEIDASNPNGTPTGIRRAKSLGTLRRSIVHDHPRQRINTLKHITERTENQEQPNAEAPSSRRHSSNQSDQQRPKALYSADATDNNALTDQLDGEPGFSARYPSLVPDPYKYNGSQSLSPPRQGQNIARSLSPESQMARFPTVSQLEACTSTMQQSQPRDELRPSRSLIAIDGSPLNETTTSDDPIRNLRNLHPAPPPTEGRGIPGSWPPELYNAQLMGHRASSPAPPSGLRRSNTTIASDPAARLSGPFVPFTEPHPRNRNSNLRRSATERQHRRPARVSFGRHRNALEGRSVIYNPYIPQGPTTDVISNIPGSFPAEAAPAVPPKPIHQYSERQPEMQERNRLTNDIDRCVAHLGLLGYGYDSSLPSHNLHVYAEAANGNLEDAIEMIEEERKAYEQRVVIH</sequence>
<dbReference type="SUPFAM" id="SSF54928">
    <property type="entry name" value="RNA-binding domain, RBD"/>
    <property type="match status" value="1"/>
</dbReference>
<dbReference type="SMART" id="SM00360">
    <property type="entry name" value="RRM"/>
    <property type="match status" value="1"/>
</dbReference>
<evidence type="ECO:0000313" key="5">
    <source>
        <dbReference type="EMBL" id="OAT03810.1"/>
    </source>
</evidence>
<feature type="compositionally biased region" description="Polar residues" evidence="3">
    <location>
        <begin position="98"/>
        <end position="110"/>
    </location>
</feature>
<feature type="region of interest" description="Disordered" evidence="3">
    <location>
        <begin position="392"/>
        <end position="430"/>
    </location>
</feature>
<dbReference type="InterPro" id="IPR035979">
    <property type="entry name" value="RBD_domain_sf"/>
</dbReference>
<dbReference type="InterPro" id="IPR000504">
    <property type="entry name" value="RRM_dom"/>
</dbReference>
<dbReference type="Proteomes" id="UP000002038">
    <property type="component" value="Unassembled WGS sequence"/>
</dbReference>
<dbReference type="InterPro" id="IPR052462">
    <property type="entry name" value="SLIRP/GR-RBP-like"/>
</dbReference>
<dbReference type="OrthoDB" id="193499at2759"/>
<dbReference type="InterPro" id="IPR012677">
    <property type="entry name" value="Nucleotide-bd_a/b_plait_sf"/>
</dbReference>
<dbReference type="GeneID" id="8510605"/>
<reference evidence="6" key="1">
    <citation type="journal article" date="2015" name="PLoS Genet.">
        <title>The dynamic genome and transcriptome of the human fungal pathogen Blastomyces and close relative Emmonsia.</title>
        <authorList>
            <person name="Munoz J.F."/>
            <person name="Gauthier G.M."/>
            <person name="Desjardins C.A."/>
            <person name="Gallo J.E."/>
            <person name="Holder J."/>
            <person name="Sullivan T.D."/>
            <person name="Marty A.J."/>
            <person name="Carmen J.C."/>
            <person name="Chen Z."/>
            <person name="Ding L."/>
            <person name="Gujja S."/>
            <person name="Magrini V."/>
            <person name="Misas E."/>
            <person name="Mitreva M."/>
            <person name="Priest M."/>
            <person name="Saif S."/>
            <person name="Whiston E.A."/>
            <person name="Young S."/>
            <person name="Zeng Q."/>
            <person name="Goldman W.E."/>
            <person name="Mardis E.R."/>
            <person name="Taylor J.W."/>
            <person name="McEwen J.G."/>
            <person name="Clay O.K."/>
            <person name="Klein B.S."/>
            <person name="Cuomo C.A."/>
        </authorList>
    </citation>
    <scope>NUCLEOTIDE SEQUENCE [LARGE SCALE GENOMIC DNA]</scope>
    <source>
        <strain evidence="6">SLH14081</strain>
    </source>
</reference>
<dbReference type="AlphaFoldDB" id="A0A179U7M5"/>
<evidence type="ECO:0000256" key="1">
    <source>
        <dbReference type="ARBA" id="ARBA00022884"/>
    </source>
</evidence>
<dbReference type="EMBL" id="GG657448">
    <property type="protein sequence ID" value="OAT03810.1"/>
    <property type="molecule type" value="Genomic_DNA"/>
</dbReference>
<gene>
    <name evidence="5" type="ORF">BDBG_00488</name>
</gene>
<feature type="region of interest" description="Disordered" evidence="3">
    <location>
        <begin position="311"/>
        <end position="342"/>
    </location>
</feature>